<evidence type="ECO:0000313" key="4">
    <source>
        <dbReference type="EMBL" id="AWT51725.1"/>
    </source>
</evidence>
<dbReference type="GO" id="GO:0008483">
    <property type="term" value="F:transaminase activity"/>
    <property type="evidence" value="ECO:0007669"/>
    <property type="project" value="InterPro"/>
</dbReference>
<proteinExistence type="inferred from homology"/>
<dbReference type="RefSeq" id="WP_003892081.1">
    <property type="nucleotide sequence ID" value="NZ_CP027541.1"/>
</dbReference>
<comment type="similarity">
    <text evidence="3">Belongs to the class-III pyridoxal-phosphate-dependent aminotransferase family.</text>
</comment>
<dbReference type="InterPro" id="IPR015424">
    <property type="entry name" value="PyrdxlP-dep_Trfase"/>
</dbReference>
<comment type="cofactor">
    <cofactor evidence="1">
        <name>pyridoxal 5'-phosphate</name>
        <dbReference type="ChEBI" id="CHEBI:597326"/>
    </cofactor>
</comment>
<dbReference type="GO" id="GO:0030170">
    <property type="term" value="F:pyridoxal phosphate binding"/>
    <property type="evidence" value="ECO:0007669"/>
    <property type="project" value="InterPro"/>
</dbReference>
<accession>A0A2U9PJ81</accession>
<dbReference type="CDD" id="cd00610">
    <property type="entry name" value="OAT_like"/>
    <property type="match status" value="1"/>
</dbReference>
<reference evidence="4 5" key="1">
    <citation type="journal article" date="2013" name="Genome Announc.">
        <title>Draft genome sequence of MKD8, a conjugal recipient Mycobacterium smegmatis strain.</title>
        <authorList>
            <person name="Gray T.A."/>
            <person name="Palumbo M.J."/>
            <person name="Derbyshire K.M."/>
        </authorList>
    </citation>
    <scope>NUCLEOTIDE SEQUENCE [LARGE SCALE GENOMIC DNA]</scope>
    <source>
        <strain evidence="4 5">MKD8</strain>
    </source>
</reference>
<evidence type="ECO:0000256" key="2">
    <source>
        <dbReference type="ARBA" id="ARBA00022898"/>
    </source>
</evidence>
<evidence type="ECO:0000256" key="1">
    <source>
        <dbReference type="ARBA" id="ARBA00001933"/>
    </source>
</evidence>
<organism evidence="4 5">
    <name type="scientific">Mycolicibacterium smegmatis (strain MKD8)</name>
    <name type="common">Mycobacterium smegmatis</name>
    <dbReference type="NCBI Taxonomy" id="1214915"/>
    <lineage>
        <taxon>Bacteria</taxon>
        <taxon>Bacillati</taxon>
        <taxon>Actinomycetota</taxon>
        <taxon>Actinomycetes</taxon>
        <taxon>Mycobacteriales</taxon>
        <taxon>Mycobacteriaceae</taxon>
        <taxon>Mycolicibacterium</taxon>
    </lineage>
</organism>
<dbReference type="SUPFAM" id="SSF53383">
    <property type="entry name" value="PLP-dependent transferases"/>
    <property type="match status" value="1"/>
</dbReference>
<gene>
    <name evidence="4" type="ORF">D806_007340</name>
</gene>
<protein>
    <submittedName>
        <fullName evidence="4">Glutamate-1-semialdehyde 2,1-aminomutase</fullName>
    </submittedName>
</protein>
<dbReference type="Proteomes" id="UP000011200">
    <property type="component" value="Chromosome"/>
</dbReference>
<name>A0A2U9PJ81_MYCSE</name>
<dbReference type="InterPro" id="IPR005814">
    <property type="entry name" value="Aminotrans_3"/>
</dbReference>
<dbReference type="Pfam" id="PF00202">
    <property type="entry name" value="Aminotran_3"/>
    <property type="match status" value="1"/>
</dbReference>
<dbReference type="AlphaFoldDB" id="A0A2U9PJ81"/>
<dbReference type="PANTHER" id="PTHR43713:SF3">
    <property type="entry name" value="GLUTAMATE-1-SEMIALDEHYDE 2,1-AMINOMUTASE 1, CHLOROPLASTIC-RELATED"/>
    <property type="match status" value="1"/>
</dbReference>
<dbReference type="PANTHER" id="PTHR43713">
    <property type="entry name" value="GLUTAMATE-1-SEMIALDEHYDE 2,1-AMINOMUTASE"/>
    <property type="match status" value="1"/>
</dbReference>
<keyword evidence="2 3" id="KW-0663">Pyridoxal phosphate</keyword>
<evidence type="ECO:0000313" key="5">
    <source>
        <dbReference type="Proteomes" id="UP000011200"/>
    </source>
</evidence>
<sequence length="462" mass="49495">MSSSIVGSAAQDVESDRVDRLIADEEQVFLRRQPHSAEFIARARAHLAGGATSNWQIAQPQAVWMSHGCGSKVYDVDGTEYVDMHGGYGASIAGHGHPAIVAAVSEQVRRGTHFAQPTENAIWIAEELSRRFGLPLWRFANSGTEATMDAVHLARAVTGRDLIIKVEGCYHGHHDSVQVSVLPEADEVGPRAHPVGVPGNSGIPEAIRNLVVVVPFNDPEAVARALTEHRGQVAAMILEPVMMNAGIIPPADGYLAAIRDLLHEAGSLLIYDEVKTGFTTGPGGITASSGVVPDIVCLAKALGGGIAVAAIGGTTRVMSAIADGRYEQVGTFNGNPLAMAATRATLSEVLTDASYAHLNRLAGDLRERLSSVIAEHRVDWHVVAVGAKGCVTFRKEPVREYRDFLQIDDRLGHLHWLMQHNGGVFLPPWGKVEQWLLSVQHDTADVDRFVANFARLAAAVAS</sequence>
<reference evidence="5" key="2">
    <citation type="submission" date="2018-03" db="EMBL/GenBank/DDBJ databases">
        <authorList>
            <person name="Derbyshire K."/>
            <person name="Gray T.A."/>
            <person name="Champion M."/>
        </authorList>
    </citation>
    <scope>NUCLEOTIDE SEQUENCE [LARGE SCALE GENOMIC DNA]</scope>
    <source>
        <strain evidence="5">MKD8</strain>
    </source>
</reference>
<dbReference type="InterPro" id="IPR015421">
    <property type="entry name" value="PyrdxlP-dep_Trfase_major"/>
</dbReference>
<dbReference type="EMBL" id="CP027541">
    <property type="protein sequence ID" value="AWT51725.1"/>
    <property type="molecule type" value="Genomic_DNA"/>
</dbReference>
<dbReference type="InterPro" id="IPR015422">
    <property type="entry name" value="PyrdxlP-dep_Trfase_small"/>
</dbReference>
<dbReference type="Gene3D" id="3.40.640.10">
    <property type="entry name" value="Type I PLP-dependent aspartate aminotransferase-like (Major domain)"/>
    <property type="match status" value="1"/>
</dbReference>
<evidence type="ECO:0000256" key="3">
    <source>
        <dbReference type="RuleBase" id="RU003560"/>
    </source>
</evidence>
<dbReference type="Gene3D" id="3.90.1150.10">
    <property type="entry name" value="Aspartate Aminotransferase, domain 1"/>
    <property type="match status" value="1"/>
</dbReference>